<evidence type="ECO:0000256" key="1">
    <source>
        <dbReference type="SAM" id="MobiDB-lite"/>
    </source>
</evidence>
<reference evidence="2" key="1">
    <citation type="submission" date="2020-02" db="EMBL/GenBank/DDBJ databases">
        <authorList>
            <person name="Meier V. D."/>
        </authorList>
    </citation>
    <scope>NUCLEOTIDE SEQUENCE</scope>
    <source>
        <strain evidence="2">AVDCRST_MAG66</strain>
    </source>
</reference>
<gene>
    <name evidence="2" type="ORF">AVDCRST_MAG66-318</name>
</gene>
<accession>A0A6J4N6K8</accession>
<sequence>DRRRLIRPHGVGHPPRRAGHPSPAGTGRRRLEHGCAGRPGSRLHGGHRTGRRPGTGVRDGVPRGAAGAGDVRDVRL</sequence>
<feature type="non-terminal residue" evidence="2">
    <location>
        <position position="76"/>
    </location>
</feature>
<dbReference type="AlphaFoldDB" id="A0A6J4N6K8"/>
<proteinExistence type="predicted"/>
<feature type="non-terminal residue" evidence="2">
    <location>
        <position position="1"/>
    </location>
</feature>
<protein>
    <submittedName>
        <fullName evidence="2">Uncharacterized protein</fullName>
    </submittedName>
</protein>
<name>A0A6J4N6K8_9PSEU</name>
<evidence type="ECO:0000313" key="2">
    <source>
        <dbReference type="EMBL" id="CAA9379084.1"/>
    </source>
</evidence>
<feature type="compositionally biased region" description="Low complexity" evidence="1">
    <location>
        <begin position="52"/>
        <end position="64"/>
    </location>
</feature>
<feature type="region of interest" description="Disordered" evidence="1">
    <location>
        <begin position="1"/>
        <end position="76"/>
    </location>
</feature>
<dbReference type="EMBL" id="CADCUS010000021">
    <property type="protein sequence ID" value="CAA9379084.1"/>
    <property type="molecule type" value="Genomic_DNA"/>
</dbReference>
<organism evidence="2">
    <name type="scientific">uncultured Pseudonocardia sp</name>
    <dbReference type="NCBI Taxonomy" id="211455"/>
    <lineage>
        <taxon>Bacteria</taxon>
        <taxon>Bacillati</taxon>
        <taxon>Actinomycetota</taxon>
        <taxon>Actinomycetes</taxon>
        <taxon>Pseudonocardiales</taxon>
        <taxon>Pseudonocardiaceae</taxon>
        <taxon>Pseudonocardia</taxon>
        <taxon>environmental samples</taxon>
    </lineage>
</organism>